<sequence>MTILVVDYHKGNISSVVRGLERAGAFAHATDDPAAIAKASALVVPGVGAFADAMDYMTSSGQAAAIVEALEAGAAFLGICLGLQLLVAKGNENAQHDQWVEGLGVLPGSCTRLESSRLKVPHVGWDTLDITPLGRHCPLLSGISEGTHMYFTHSYALASDFPAQLVGAYTHYGRSFASVVWDGGSVFGCQFHPEKSSGAGLKVLQNFVAQAGEGCS</sequence>
<keyword evidence="7 11" id="KW-0456">Lyase</keyword>
<dbReference type="InterPro" id="IPR010139">
    <property type="entry name" value="Imidazole-glycPsynth_HisH"/>
</dbReference>
<keyword evidence="4 11" id="KW-0378">Hydrolase</keyword>
<dbReference type="Gene3D" id="3.40.50.880">
    <property type="match status" value="1"/>
</dbReference>
<evidence type="ECO:0000256" key="6">
    <source>
        <dbReference type="ARBA" id="ARBA00023102"/>
    </source>
</evidence>
<comment type="pathway">
    <text evidence="1 11">Amino-acid biosynthesis; L-histidine biosynthesis; L-histidine from 5-phospho-alpha-D-ribose 1-diphosphate: step 5/9.</text>
</comment>
<feature type="active site" description="Nucleophile" evidence="11 12">
    <location>
        <position position="80"/>
    </location>
</feature>
<evidence type="ECO:0000313" key="15">
    <source>
        <dbReference type="Proteomes" id="UP000310263"/>
    </source>
</evidence>
<evidence type="ECO:0000256" key="9">
    <source>
        <dbReference type="ARBA" id="ARBA00047838"/>
    </source>
</evidence>
<evidence type="ECO:0000256" key="3">
    <source>
        <dbReference type="ARBA" id="ARBA00022605"/>
    </source>
</evidence>
<dbReference type="EC" id="3.5.1.2" evidence="11"/>
<dbReference type="PROSITE" id="PS51273">
    <property type="entry name" value="GATASE_TYPE_1"/>
    <property type="match status" value="1"/>
</dbReference>
<comment type="catalytic activity">
    <reaction evidence="10 11">
        <text>L-glutamine + H2O = L-glutamate + NH4(+)</text>
        <dbReference type="Rhea" id="RHEA:15889"/>
        <dbReference type="ChEBI" id="CHEBI:15377"/>
        <dbReference type="ChEBI" id="CHEBI:28938"/>
        <dbReference type="ChEBI" id="CHEBI:29985"/>
        <dbReference type="ChEBI" id="CHEBI:58359"/>
        <dbReference type="EC" id="3.5.1.2"/>
    </reaction>
</comment>
<evidence type="ECO:0000256" key="1">
    <source>
        <dbReference type="ARBA" id="ARBA00005091"/>
    </source>
</evidence>
<evidence type="ECO:0000259" key="13">
    <source>
        <dbReference type="Pfam" id="PF00117"/>
    </source>
</evidence>
<evidence type="ECO:0000256" key="2">
    <source>
        <dbReference type="ARBA" id="ARBA00011152"/>
    </source>
</evidence>
<keyword evidence="3 11" id="KW-0028">Amino-acid biosynthesis</keyword>
<dbReference type="GO" id="GO:0004359">
    <property type="term" value="F:glutaminase activity"/>
    <property type="evidence" value="ECO:0007669"/>
    <property type="project" value="UniProtKB-EC"/>
</dbReference>
<dbReference type="SUPFAM" id="SSF52317">
    <property type="entry name" value="Class I glutamine amidotransferase-like"/>
    <property type="match status" value="1"/>
</dbReference>
<evidence type="ECO:0000256" key="7">
    <source>
        <dbReference type="ARBA" id="ARBA00023239"/>
    </source>
</evidence>
<dbReference type="EC" id="4.3.2.10" evidence="11"/>
<feature type="active site" evidence="11 12">
    <location>
        <position position="194"/>
    </location>
</feature>
<dbReference type="UniPathway" id="UPA00031">
    <property type="reaction ID" value="UER00010"/>
</dbReference>
<name>A0A4S2F1P7_9ACTN</name>
<evidence type="ECO:0000256" key="8">
    <source>
        <dbReference type="ARBA" id="ARBA00025299"/>
    </source>
</evidence>
<dbReference type="GO" id="GO:0000107">
    <property type="term" value="F:imidazoleglycerol-phosphate synthase activity"/>
    <property type="evidence" value="ECO:0007669"/>
    <property type="project" value="UniProtKB-UniRule"/>
</dbReference>
<reference evidence="14 15" key="1">
    <citation type="submission" date="2019-04" db="EMBL/GenBank/DDBJ databases">
        <title>Microbes associate with the intestines of laboratory mice.</title>
        <authorList>
            <person name="Navarre W."/>
            <person name="Wong E."/>
            <person name="Huang K."/>
            <person name="Tropini C."/>
            <person name="Ng K."/>
            <person name="Yu B."/>
        </authorList>
    </citation>
    <scope>NUCLEOTIDE SEQUENCE [LARGE SCALE GENOMIC DNA]</scope>
    <source>
        <strain evidence="14 15">NM07_P-09</strain>
    </source>
</reference>
<dbReference type="PANTHER" id="PTHR42701:SF1">
    <property type="entry name" value="IMIDAZOLE GLYCEROL PHOSPHATE SYNTHASE SUBUNIT HISH"/>
    <property type="match status" value="1"/>
</dbReference>
<keyword evidence="6 11" id="KW-0368">Histidine biosynthesis</keyword>
<dbReference type="RefSeq" id="WP_136012722.1">
    <property type="nucleotide sequence ID" value="NZ_SRYE01000003.1"/>
</dbReference>
<protein>
    <recommendedName>
        <fullName evidence="11">Imidazole glycerol phosphate synthase subunit HisH</fullName>
        <ecNumber evidence="11">4.3.2.10</ecNumber>
    </recommendedName>
    <alternativeName>
        <fullName evidence="11">IGP synthase glutaminase subunit</fullName>
        <ecNumber evidence="11">3.5.1.2</ecNumber>
    </alternativeName>
    <alternativeName>
        <fullName evidence="11">IGP synthase subunit HisH</fullName>
    </alternativeName>
    <alternativeName>
        <fullName evidence="11">ImGP synthase subunit HisH</fullName>
        <shortName evidence="11">IGPS subunit HisH</shortName>
    </alternativeName>
</protein>
<dbReference type="InterPro" id="IPR017926">
    <property type="entry name" value="GATASE"/>
</dbReference>
<accession>A0A4S2F1P7</accession>
<feature type="domain" description="Glutamine amidotransferase" evidence="13">
    <location>
        <begin position="4"/>
        <end position="210"/>
    </location>
</feature>
<evidence type="ECO:0000256" key="10">
    <source>
        <dbReference type="ARBA" id="ARBA00049534"/>
    </source>
</evidence>
<keyword evidence="15" id="KW-1185">Reference proteome</keyword>
<comment type="caution">
    <text evidence="14">The sequence shown here is derived from an EMBL/GenBank/DDBJ whole genome shotgun (WGS) entry which is preliminary data.</text>
</comment>
<gene>
    <name evidence="11 14" type="primary">hisH</name>
    <name evidence="14" type="ORF">E5334_06290</name>
</gene>
<dbReference type="HAMAP" id="MF_00278">
    <property type="entry name" value="HisH"/>
    <property type="match status" value="1"/>
</dbReference>
<comment type="function">
    <text evidence="8 11">IGPS catalyzes the conversion of PRFAR and glutamine to IGP, AICAR and glutamate. The HisH subunit catalyzes the hydrolysis of glutamine to glutamate and ammonia as part of the synthesis of IGP and AICAR. The resulting ammonia molecule is channeled to the active site of HisF.</text>
</comment>
<dbReference type="CDD" id="cd01748">
    <property type="entry name" value="GATase1_IGP_Synthase"/>
    <property type="match status" value="1"/>
</dbReference>
<dbReference type="GO" id="GO:0000105">
    <property type="term" value="P:L-histidine biosynthetic process"/>
    <property type="evidence" value="ECO:0007669"/>
    <property type="project" value="UniProtKB-UniRule"/>
</dbReference>
<dbReference type="Pfam" id="PF00117">
    <property type="entry name" value="GATase"/>
    <property type="match status" value="1"/>
</dbReference>
<dbReference type="OrthoDB" id="9807137at2"/>
<keyword evidence="5 11" id="KW-0315">Glutamine amidotransferase</keyword>
<evidence type="ECO:0000313" key="14">
    <source>
        <dbReference type="EMBL" id="TGY62252.1"/>
    </source>
</evidence>
<proteinExistence type="inferred from homology"/>
<organism evidence="14 15">
    <name type="scientific">Muricaecibacterium torontonense</name>
    <dbReference type="NCBI Taxonomy" id="3032871"/>
    <lineage>
        <taxon>Bacteria</taxon>
        <taxon>Bacillati</taxon>
        <taxon>Actinomycetota</taxon>
        <taxon>Coriobacteriia</taxon>
        <taxon>Coriobacteriales</taxon>
        <taxon>Atopobiaceae</taxon>
        <taxon>Muricaecibacterium</taxon>
    </lineage>
</organism>
<dbReference type="InterPro" id="IPR029062">
    <property type="entry name" value="Class_I_gatase-like"/>
</dbReference>
<dbReference type="AlphaFoldDB" id="A0A4S2F1P7"/>
<dbReference type="GO" id="GO:0016829">
    <property type="term" value="F:lyase activity"/>
    <property type="evidence" value="ECO:0007669"/>
    <property type="project" value="UniProtKB-KW"/>
</dbReference>
<comment type="catalytic activity">
    <reaction evidence="9 11">
        <text>5-[(5-phospho-1-deoxy-D-ribulos-1-ylimino)methylamino]-1-(5-phospho-beta-D-ribosyl)imidazole-4-carboxamide + L-glutamine = D-erythro-1-(imidazol-4-yl)glycerol 3-phosphate + 5-amino-1-(5-phospho-beta-D-ribosyl)imidazole-4-carboxamide + L-glutamate + H(+)</text>
        <dbReference type="Rhea" id="RHEA:24793"/>
        <dbReference type="ChEBI" id="CHEBI:15378"/>
        <dbReference type="ChEBI" id="CHEBI:29985"/>
        <dbReference type="ChEBI" id="CHEBI:58278"/>
        <dbReference type="ChEBI" id="CHEBI:58359"/>
        <dbReference type="ChEBI" id="CHEBI:58475"/>
        <dbReference type="ChEBI" id="CHEBI:58525"/>
        <dbReference type="EC" id="4.3.2.10"/>
    </reaction>
</comment>
<dbReference type="PANTHER" id="PTHR42701">
    <property type="entry name" value="IMIDAZOLE GLYCEROL PHOSPHATE SYNTHASE SUBUNIT HISH"/>
    <property type="match status" value="1"/>
</dbReference>
<comment type="subcellular location">
    <subcellularLocation>
        <location evidence="11">Cytoplasm</location>
    </subcellularLocation>
</comment>
<dbReference type="Proteomes" id="UP000310263">
    <property type="component" value="Unassembled WGS sequence"/>
</dbReference>
<dbReference type="NCBIfam" id="TIGR01855">
    <property type="entry name" value="IMP_synth_hisH"/>
    <property type="match status" value="1"/>
</dbReference>
<dbReference type="PIRSF" id="PIRSF000495">
    <property type="entry name" value="Amidotransf_hisH"/>
    <property type="match status" value="1"/>
</dbReference>
<evidence type="ECO:0000256" key="4">
    <source>
        <dbReference type="ARBA" id="ARBA00022801"/>
    </source>
</evidence>
<feature type="active site" evidence="11 12">
    <location>
        <position position="192"/>
    </location>
</feature>
<evidence type="ECO:0000256" key="5">
    <source>
        <dbReference type="ARBA" id="ARBA00022962"/>
    </source>
</evidence>
<dbReference type="EMBL" id="SRYE01000003">
    <property type="protein sequence ID" value="TGY62252.1"/>
    <property type="molecule type" value="Genomic_DNA"/>
</dbReference>
<keyword evidence="11" id="KW-0963">Cytoplasm</keyword>
<evidence type="ECO:0000256" key="12">
    <source>
        <dbReference type="PIRSR" id="PIRSR000495-1"/>
    </source>
</evidence>
<dbReference type="GO" id="GO:0005737">
    <property type="term" value="C:cytoplasm"/>
    <property type="evidence" value="ECO:0007669"/>
    <property type="project" value="UniProtKB-SubCell"/>
</dbReference>
<comment type="subunit">
    <text evidence="2 11">Heterodimer of HisH and HisF.</text>
</comment>
<evidence type="ECO:0000256" key="11">
    <source>
        <dbReference type="HAMAP-Rule" id="MF_00278"/>
    </source>
</evidence>